<dbReference type="PANTHER" id="PTHR31257:SF21">
    <property type="entry name" value="OS07G0683600 PROTEIN"/>
    <property type="match status" value="1"/>
</dbReference>
<accession>A0A8T2VE84</accession>
<evidence type="ECO:0000313" key="3">
    <source>
        <dbReference type="Proteomes" id="UP000825935"/>
    </source>
</evidence>
<dbReference type="Proteomes" id="UP000825935">
    <property type="component" value="Chromosome 1"/>
</dbReference>
<dbReference type="EMBL" id="CM035406">
    <property type="protein sequence ID" value="KAH7445672.1"/>
    <property type="molecule type" value="Genomic_DNA"/>
</dbReference>
<sequence>MAYHAYPPEHSTSPLYQSQPQHDEPHPQGQLVKIFCKADKTYCLSARNDMPLMAPARSDDPSQLWIKDMSFGERIKDNYGSPAFMLVNQATRKALKHGKQQGKQLSMVDFHRAHADEDLLFTESQDFGEGFCTLRMASDTLLNMTVHHEEEKGGLLHHAAKGPEVREGAPLVLDTWHKKDHQLWKLFPLS</sequence>
<feature type="compositionally biased region" description="Polar residues" evidence="1">
    <location>
        <begin position="10"/>
        <end position="20"/>
    </location>
</feature>
<proteinExistence type="predicted"/>
<dbReference type="OrthoDB" id="7769065at2759"/>
<evidence type="ECO:0000256" key="1">
    <source>
        <dbReference type="SAM" id="MobiDB-lite"/>
    </source>
</evidence>
<reference evidence="2" key="1">
    <citation type="submission" date="2021-08" db="EMBL/GenBank/DDBJ databases">
        <title>WGS assembly of Ceratopteris richardii.</title>
        <authorList>
            <person name="Marchant D.B."/>
            <person name="Chen G."/>
            <person name="Jenkins J."/>
            <person name="Shu S."/>
            <person name="Leebens-Mack J."/>
            <person name="Grimwood J."/>
            <person name="Schmutz J."/>
            <person name="Soltis P."/>
            <person name="Soltis D."/>
            <person name="Chen Z.-H."/>
        </authorList>
    </citation>
    <scope>NUCLEOTIDE SEQUENCE</scope>
    <source>
        <strain evidence="2">Whitten #5841</strain>
        <tissue evidence="2">Leaf</tissue>
    </source>
</reference>
<dbReference type="SUPFAM" id="SSF50370">
    <property type="entry name" value="Ricin B-like lectins"/>
    <property type="match status" value="1"/>
</dbReference>
<keyword evidence="3" id="KW-1185">Reference proteome</keyword>
<dbReference type="InterPro" id="IPR035992">
    <property type="entry name" value="Ricin_B-like_lectins"/>
</dbReference>
<feature type="region of interest" description="Disordered" evidence="1">
    <location>
        <begin position="1"/>
        <end position="27"/>
    </location>
</feature>
<dbReference type="CDD" id="cd23431">
    <property type="entry name" value="beta-trefoil_Ricin_AtEULS3-like"/>
    <property type="match status" value="1"/>
</dbReference>
<name>A0A8T2VE84_CERRI</name>
<evidence type="ECO:0000313" key="2">
    <source>
        <dbReference type="EMBL" id="KAH7445672.1"/>
    </source>
</evidence>
<organism evidence="2 3">
    <name type="scientific">Ceratopteris richardii</name>
    <name type="common">Triangle waterfern</name>
    <dbReference type="NCBI Taxonomy" id="49495"/>
    <lineage>
        <taxon>Eukaryota</taxon>
        <taxon>Viridiplantae</taxon>
        <taxon>Streptophyta</taxon>
        <taxon>Embryophyta</taxon>
        <taxon>Tracheophyta</taxon>
        <taxon>Polypodiopsida</taxon>
        <taxon>Polypodiidae</taxon>
        <taxon>Polypodiales</taxon>
        <taxon>Pteridineae</taxon>
        <taxon>Pteridaceae</taxon>
        <taxon>Parkerioideae</taxon>
        <taxon>Ceratopteris</taxon>
    </lineage>
</organism>
<gene>
    <name evidence="2" type="ORF">KP509_01G019700</name>
</gene>
<dbReference type="Gene3D" id="2.80.10.50">
    <property type="match status" value="1"/>
</dbReference>
<dbReference type="OMA" id="MAYHAYP"/>
<dbReference type="PANTHER" id="PTHR31257">
    <property type="entry name" value="RICIN B-LIKE LECTIN EULS3"/>
    <property type="match status" value="1"/>
</dbReference>
<dbReference type="AlphaFoldDB" id="A0A8T2VE84"/>
<dbReference type="InterPro" id="IPR040249">
    <property type="entry name" value="Ricin_B-like_lectin_EULS3-like"/>
</dbReference>
<comment type="caution">
    <text evidence="2">The sequence shown here is derived from an EMBL/GenBank/DDBJ whole genome shotgun (WGS) entry which is preliminary data.</text>
</comment>
<protein>
    <submittedName>
        <fullName evidence="2">Uncharacterized protein</fullName>
    </submittedName>
</protein>